<accession>A0A8S5PHS2</accession>
<sequence>MRCVVHIIPLLTFPSVKIVSHCLPFYCSPLFAIIKSERG</sequence>
<name>A0A8S5PHS2_9CAUD</name>
<evidence type="ECO:0000313" key="1">
    <source>
        <dbReference type="EMBL" id="DAE06751.1"/>
    </source>
</evidence>
<proteinExistence type="predicted"/>
<reference evidence="1" key="1">
    <citation type="journal article" date="2021" name="Proc. Natl. Acad. Sci. U.S.A.">
        <title>A Catalog of Tens of Thousands of Viruses from Human Metagenomes Reveals Hidden Associations with Chronic Diseases.</title>
        <authorList>
            <person name="Tisza M.J."/>
            <person name="Buck C.B."/>
        </authorList>
    </citation>
    <scope>NUCLEOTIDE SEQUENCE</scope>
    <source>
        <strain evidence="1">CtGN02</strain>
    </source>
</reference>
<organism evidence="1">
    <name type="scientific">Siphoviridae sp. ctGN02</name>
    <dbReference type="NCBI Taxonomy" id="2825411"/>
    <lineage>
        <taxon>Viruses</taxon>
        <taxon>Duplodnaviria</taxon>
        <taxon>Heunggongvirae</taxon>
        <taxon>Uroviricota</taxon>
        <taxon>Caudoviricetes</taxon>
    </lineage>
</organism>
<dbReference type="EMBL" id="BK015441">
    <property type="protein sequence ID" value="DAE06751.1"/>
    <property type="molecule type" value="Genomic_DNA"/>
</dbReference>
<protein>
    <submittedName>
        <fullName evidence="1">Uncharacterized protein</fullName>
    </submittedName>
</protein>